<evidence type="ECO:0000313" key="2">
    <source>
        <dbReference type="Proteomes" id="UP000887565"/>
    </source>
</evidence>
<evidence type="ECO:0000313" key="3">
    <source>
        <dbReference type="WBParaSite" id="nRc.2.0.1.t21312-RA"/>
    </source>
</evidence>
<name>A0A915J4B5_ROMCU</name>
<organism evidence="2 3">
    <name type="scientific">Romanomermis culicivorax</name>
    <name type="common">Nematode worm</name>
    <dbReference type="NCBI Taxonomy" id="13658"/>
    <lineage>
        <taxon>Eukaryota</taxon>
        <taxon>Metazoa</taxon>
        <taxon>Ecdysozoa</taxon>
        <taxon>Nematoda</taxon>
        <taxon>Enoplea</taxon>
        <taxon>Dorylaimia</taxon>
        <taxon>Mermithida</taxon>
        <taxon>Mermithoidea</taxon>
        <taxon>Mermithidae</taxon>
        <taxon>Romanomermis</taxon>
    </lineage>
</organism>
<reference evidence="3" key="1">
    <citation type="submission" date="2022-11" db="UniProtKB">
        <authorList>
            <consortium name="WormBaseParasite"/>
        </authorList>
    </citation>
    <scope>IDENTIFICATION</scope>
</reference>
<feature type="region of interest" description="Disordered" evidence="1">
    <location>
        <begin position="112"/>
        <end position="136"/>
    </location>
</feature>
<feature type="compositionally biased region" description="Basic residues" evidence="1">
    <location>
        <begin position="119"/>
        <end position="129"/>
    </location>
</feature>
<dbReference type="WBParaSite" id="nRc.2.0.1.t21312-RA">
    <property type="protein sequence ID" value="nRc.2.0.1.t21312-RA"/>
    <property type="gene ID" value="nRc.2.0.1.g21312"/>
</dbReference>
<proteinExistence type="predicted"/>
<dbReference type="AlphaFoldDB" id="A0A915J4B5"/>
<keyword evidence="2" id="KW-1185">Reference proteome</keyword>
<dbReference type="Proteomes" id="UP000887565">
    <property type="component" value="Unplaced"/>
</dbReference>
<sequence>MNEKKLKKQLYTVVLSATELSLWNSLLCNHTFYFFRVLISTEEGFRSMILHPYYSNNNVEFSQKYLILDEQIDRPSHGGDKTKEDAAAEDVDGRGAWRLGGNNAVSTPITYREHNESQRRRRKMKRNKIKYKEQIE</sequence>
<evidence type="ECO:0000256" key="1">
    <source>
        <dbReference type="SAM" id="MobiDB-lite"/>
    </source>
</evidence>
<accession>A0A915J4B5</accession>
<protein>
    <submittedName>
        <fullName evidence="3">Uncharacterized protein</fullName>
    </submittedName>
</protein>